<dbReference type="AlphaFoldDB" id="A0ABD2Q1H8"/>
<sequence length="200" mass="22361">MDEVKVVEVGKSYERYSPENICTEVATESPKVIDVRGSTDEEDYTYDFSEDGEKKASVGEQRYKYAAQLSRVLEENELSGNSSISVSSSSSGDSDTEMGDELESDPEVDFEDPYGQQVPQPPSEDSDDEDVFSRLEQKRAELEKLLGCHKLISAYSIVQDESLGDQELQSKMLQLLGHDQYEKHHQAIVQLVLADGAYTD</sequence>
<evidence type="ECO:0000313" key="2">
    <source>
        <dbReference type="EMBL" id="KAL3312987.1"/>
    </source>
</evidence>
<evidence type="ECO:0000313" key="3">
    <source>
        <dbReference type="Proteomes" id="UP001626550"/>
    </source>
</evidence>
<comment type="caution">
    <text evidence="2">The sequence shown here is derived from an EMBL/GenBank/DDBJ whole genome shotgun (WGS) entry which is preliminary data.</text>
</comment>
<dbReference type="Proteomes" id="UP001626550">
    <property type="component" value="Unassembled WGS sequence"/>
</dbReference>
<name>A0ABD2Q1H8_9PLAT</name>
<proteinExistence type="predicted"/>
<gene>
    <name evidence="2" type="ORF">Ciccas_008410</name>
</gene>
<feature type="region of interest" description="Disordered" evidence="1">
    <location>
        <begin position="34"/>
        <end position="59"/>
    </location>
</feature>
<feature type="compositionally biased region" description="Acidic residues" evidence="1">
    <location>
        <begin position="94"/>
        <end position="112"/>
    </location>
</feature>
<feature type="compositionally biased region" description="Low complexity" evidence="1">
    <location>
        <begin position="79"/>
        <end position="93"/>
    </location>
</feature>
<evidence type="ECO:0000256" key="1">
    <source>
        <dbReference type="SAM" id="MobiDB-lite"/>
    </source>
</evidence>
<accession>A0ABD2Q1H8</accession>
<keyword evidence="3" id="KW-1185">Reference proteome</keyword>
<organism evidence="2 3">
    <name type="scientific">Cichlidogyrus casuarinus</name>
    <dbReference type="NCBI Taxonomy" id="1844966"/>
    <lineage>
        <taxon>Eukaryota</taxon>
        <taxon>Metazoa</taxon>
        <taxon>Spiralia</taxon>
        <taxon>Lophotrochozoa</taxon>
        <taxon>Platyhelminthes</taxon>
        <taxon>Monogenea</taxon>
        <taxon>Monopisthocotylea</taxon>
        <taxon>Dactylogyridea</taxon>
        <taxon>Ancyrocephalidae</taxon>
        <taxon>Cichlidogyrus</taxon>
    </lineage>
</organism>
<protein>
    <submittedName>
        <fullName evidence="2">Uncharacterized protein</fullName>
    </submittedName>
</protein>
<reference evidence="2 3" key="1">
    <citation type="submission" date="2024-11" db="EMBL/GenBank/DDBJ databases">
        <title>Adaptive evolution of stress response genes in parasites aligns with host niche diversity.</title>
        <authorList>
            <person name="Hahn C."/>
            <person name="Resl P."/>
        </authorList>
    </citation>
    <scope>NUCLEOTIDE SEQUENCE [LARGE SCALE GENOMIC DNA]</scope>
    <source>
        <strain evidence="2">EGGRZ-B1_66</strain>
        <tissue evidence="2">Body</tissue>
    </source>
</reference>
<feature type="compositionally biased region" description="Acidic residues" evidence="1">
    <location>
        <begin position="40"/>
        <end position="50"/>
    </location>
</feature>
<dbReference type="EMBL" id="JBJKFK010001477">
    <property type="protein sequence ID" value="KAL3312987.1"/>
    <property type="molecule type" value="Genomic_DNA"/>
</dbReference>
<feature type="region of interest" description="Disordered" evidence="1">
    <location>
        <begin position="75"/>
        <end position="133"/>
    </location>
</feature>